<dbReference type="EMBL" id="JACCFL010000001">
    <property type="protein sequence ID" value="NYJ22136.1"/>
    <property type="molecule type" value="Genomic_DNA"/>
</dbReference>
<sequence length="261" mass="26404">MRSRSRPEWLGGDDLEAEVLPAVSTSSQAFAAILDDLVRAVDAPDLSGLRLGLDEPDPGAVAVPTPSPSADPSEGASSALPEAVEGAHVPFDAAPGGEGAHATPPETARDGVLRRAAPARLRGKGDLTLVVGLGSDAADAARVLAASVDAEVLPVGDRREALAARAEGVRQERPIVGVVELPRVDAVPALAAALASIAPDQVWAAVDASRKLDDTAVWVRAVDAVLAVDGLAARNGALTATPWAVGALGLPLLWLDTPPAG</sequence>
<organism evidence="2 3">
    <name type="scientific">Leifsonia shinshuensis</name>
    <dbReference type="NCBI Taxonomy" id="150026"/>
    <lineage>
        <taxon>Bacteria</taxon>
        <taxon>Bacillati</taxon>
        <taxon>Actinomycetota</taxon>
        <taxon>Actinomycetes</taxon>
        <taxon>Micrococcales</taxon>
        <taxon>Microbacteriaceae</taxon>
        <taxon>Leifsonia</taxon>
    </lineage>
</organism>
<proteinExistence type="predicted"/>
<evidence type="ECO:0000313" key="2">
    <source>
        <dbReference type="EMBL" id="NYJ22136.1"/>
    </source>
</evidence>
<reference evidence="2 3" key="1">
    <citation type="submission" date="2020-07" db="EMBL/GenBank/DDBJ databases">
        <title>Sequencing the genomes of 1000 actinobacteria strains.</title>
        <authorList>
            <person name="Klenk H.-P."/>
        </authorList>
    </citation>
    <scope>NUCLEOTIDE SEQUENCE [LARGE SCALE GENOMIC DNA]</scope>
    <source>
        <strain evidence="2 3">DSM 15165</strain>
    </source>
</reference>
<dbReference type="AlphaFoldDB" id="A0A853CMR9"/>
<dbReference type="Proteomes" id="UP000578352">
    <property type="component" value="Unassembled WGS sequence"/>
</dbReference>
<evidence type="ECO:0000313" key="3">
    <source>
        <dbReference type="Proteomes" id="UP000578352"/>
    </source>
</evidence>
<comment type="caution">
    <text evidence="2">The sequence shown here is derived from an EMBL/GenBank/DDBJ whole genome shotgun (WGS) entry which is preliminary data.</text>
</comment>
<evidence type="ECO:0000256" key="1">
    <source>
        <dbReference type="SAM" id="MobiDB-lite"/>
    </source>
</evidence>
<name>A0A853CMR9_9MICO</name>
<protein>
    <submittedName>
        <fullName evidence="2">Uncharacterized protein</fullName>
    </submittedName>
</protein>
<gene>
    <name evidence="2" type="ORF">HNR13_000423</name>
</gene>
<accession>A0A853CMR9</accession>
<dbReference type="RefSeq" id="WP_179604218.1">
    <property type="nucleotide sequence ID" value="NZ_BAABEH010000001.1"/>
</dbReference>
<feature type="region of interest" description="Disordered" evidence="1">
    <location>
        <begin position="52"/>
        <end position="80"/>
    </location>
</feature>